<accession>A0A162K439</accession>
<dbReference type="GeneID" id="30025334"/>
<dbReference type="OrthoDB" id="5412996at2759"/>
<dbReference type="AlphaFoldDB" id="A0A162K439"/>
<dbReference type="Pfam" id="PF01636">
    <property type="entry name" value="APH"/>
    <property type="match status" value="1"/>
</dbReference>
<evidence type="ECO:0000313" key="2">
    <source>
        <dbReference type="EMBL" id="OAA53088.1"/>
    </source>
</evidence>
<reference evidence="2 3" key="1">
    <citation type="journal article" date="2016" name="Genome Biol. Evol.">
        <title>Divergent and convergent evolution of fungal pathogenicity.</title>
        <authorList>
            <person name="Shang Y."/>
            <person name="Xiao G."/>
            <person name="Zheng P."/>
            <person name="Cen K."/>
            <person name="Zhan S."/>
            <person name="Wang C."/>
        </authorList>
    </citation>
    <scope>NUCLEOTIDE SEQUENCE [LARGE SCALE GENOMIC DNA]</scope>
    <source>
        <strain evidence="2 3">ARSEF 2679</strain>
    </source>
</reference>
<keyword evidence="2" id="KW-0418">Kinase</keyword>
<keyword evidence="2" id="KW-0808">Transferase</keyword>
<evidence type="ECO:0000313" key="3">
    <source>
        <dbReference type="Proteomes" id="UP000076744"/>
    </source>
</evidence>
<dbReference type="PANTHER" id="PTHR21310">
    <property type="entry name" value="AMINOGLYCOSIDE PHOSPHOTRANSFERASE-RELATED-RELATED"/>
    <property type="match status" value="1"/>
</dbReference>
<dbReference type="Proteomes" id="UP000076744">
    <property type="component" value="Unassembled WGS sequence"/>
</dbReference>
<comment type="caution">
    <text evidence="2">The sequence shown here is derived from an EMBL/GenBank/DDBJ whole genome shotgun (WGS) entry which is preliminary data.</text>
</comment>
<dbReference type="GO" id="GO:0016301">
    <property type="term" value="F:kinase activity"/>
    <property type="evidence" value="ECO:0007669"/>
    <property type="project" value="UniProtKB-KW"/>
</dbReference>
<protein>
    <submittedName>
        <fullName evidence="2">Protein kinase-like domain protein</fullName>
    </submittedName>
</protein>
<dbReference type="Gene3D" id="3.90.1200.10">
    <property type="match status" value="1"/>
</dbReference>
<dbReference type="RefSeq" id="XP_018700170.1">
    <property type="nucleotide sequence ID" value="XM_018852645.1"/>
</dbReference>
<gene>
    <name evidence="2" type="ORF">ISF_09042</name>
</gene>
<dbReference type="InterPro" id="IPR011009">
    <property type="entry name" value="Kinase-like_dom_sf"/>
</dbReference>
<dbReference type="InterPro" id="IPR002575">
    <property type="entry name" value="Aminoglycoside_PTrfase"/>
</dbReference>
<sequence length="372" mass="43563">MFPEEKVRNEVAMIRYIQDHTSIPVPFILHWGTKEESPLQIGPFIIMEWINHEMDMGAALNTPGFSRNDRPVLDPNIETERLEELYRQFANIILQLSRLEFPAIGSLEQNEDQDSWAVTKRPLSTYMNELVRVGSLPRDKLPGSTYSSTREYLSALSKLHIDHFASQRTDSFDSRSDCKRKFLARQLFHKLANDGRLLSAKDEWGPSRLFFDDLRYGNILLDANLQVVGVVDWEFCYVGPAGFVSEPPWWLLLEKPEYWADGIEEWIRMFDDRLQIFLKVMEECEARSRECLEMTGRLQVVCATAGRANFAFDYIFWHKIDPKFFGDGEFREEAWQDRLALLDEETRHSMEQFVDAKLKACETRELVWEPDE</sequence>
<name>A0A162K439_CORFA</name>
<proteinExistence type="predicted"/>
<keyword evidence="3" id="KW-1185">Reference proteome</keyword>
<feature type="domain" description="Aminoglycoside phosphotransferase" evidence="1">
    <location>
        <begin position="4"/>
        <end position="242"/>
    </location>
</feature>
<organism evidence="2 3">
    <name type="scientific">Cordyceps fumosorosea (strain ARSEF 2679)</name>
    <name type="common">Isaria fumosorosea</name>
    <dbReference type="NCBI Taxonomy" id="1081104"/>
    <lineage>
        <taxon>Eukaryota</taxon>
        <taxon>Fungi</taxon>
        <taxon>Dikarya</taxon>
        <taxon>Ascomycota</taxon>
        <taxon>Pezizomycotina</taxon>
        <taxon>Sordariomycetes</taxon>
        <taxon>Hypocreomycetidae</taxon>
        <taxon>Hypocreales</taxon>
        <taxon>Cordycipitaceae</taxon>
        <taxon>Cordyceps</taxon>
    </lineage>
</organism>
<dbReference type="SUPFAM" id="SSF56112">
    <property type="entry name" value="Protein kinase-like (PK-like)"/>
    <property type="match status" value="1"/>
</dbReference>
<dbReference type="EMBL" id="AZHB01000040">
    <property type="protein sequence ID" value="OAA53088.1"/>
    <property type="molecule type" value="Genomic_DNA"/>
</dbReference>
<evidence type="ECO:0000259" key="1">
    <source>
        <dbReference type="Pfam" id="PF01636"/>
    </source>
</evidence>
<dbReference type="PANTHER" id="PTHR21310:SF37">
    <property type="entry name" value="AMINOGLYCOSIDE PHOSPHOTRANSFERASE DOMAIN-CONTAINING PROTEIN"/>
    <property type="match status" value="1"/>
</dbReference>
<dbReference type="InterPro" id="IPR051678">
    <property type="entry name" value="AGP_Transferase"/>
</dbReference>